<keyword evidence="6" id="KW-1185">Reference proteome</keyword>
<keyword evidence="3" id="KW-1133">Transmembrane helix</keyword>
<organism evidence="5 6">
    <name type="scientific">Actinoplanes lutulentus</name>
    <dbReference type="NCBI Taxonomy" id="1287878"/>
    <lineage>
        <taxon>Bacteria</taxon>
        <taxon>Bacillati</taxon>
        <taxon>Actinomycetota</taxon>
        <taxon>Actinomycetes</taxon>
        <taxon>Micromonosporales</taxon>
        <taxon>Micromonosporaceae</taxon>
        <taxon>Actinoplanes</taxon>
    </lineage>
</organism>
<feature type="domain" description="DUF4352" evidence="4">
    <location>
        <begin position="85"/>
        <end position="207"/>
    </location>
</feature>
<dbReference type="Gene3D" id="2.60.40.1240">
    <property type="match status" value="1"/>
</dbReference>
<dbReference type="EMBL" id="QLMJ01000021">
    <property type="protein sequence ID" value="RAK27993.1"/>
    <property type="molecule type" value="Genomic_DNA"/>
</dbReference>
<reference evidence="5 6" key="1">
    <citation type="submission" date="2018-06" db="EMBL/GenBank/DDBJ databases">
        <title>Genomic Encyclopedia of Type Strains, Phase III (KMG-III): the genomes of soil and plant-associated and newly described type strains.</title>
        <authorList>
            <person name="Whitman W."/>
        </authorList>
    </citation>
    <scope>NUCLEOTIDE SEQUENCE [LARGE SCALE GENOMIC DNA]</scope>
    <source>
        <strain evidence="5 6">CGMCC 4.7090</strain>
    </source>
</reference>
<evidence type="ECO:0000313" key="6">
    <source>
        <dbReference type="Proteomes" id="UP000249341"/>
    </source>
</evidence>
<dbReference type="RefSeq" id="WP_111653730.1">
    <property type="nucleotide sequence ID" value="NZ_JACHWI010000012.1"/>
</dbReference>
<protein>
    <submittedName>
        <fullName evidence="5">Uncharacterized protein DUF4352</fullName>
    </submittedName>
</protein>
<evidence type="ECO:0000256" key="2">
    <source>
        <dbReference type="SAM" id="MobiDB-lite"/>
    </source>
</evidence>
<feature type="compositionally biased region" description="Low complexity" evidence="2">
    <location>
        <begin position="13"/>
        <end position="24"/>
    </location>
</feature>
<feature type="transmembrane region" description="Helical" evidence="3">
    <location>
        <begin position="35"/>
        <end position="58"/>
    </location>
</feature>
<accession>A0A327Z5E2</accession>
<name>A0A327Z5E2_9ACTN</name>
<dbReference type="Pfam" id="PF11611">
    <property type="entry name" value="DUF4352"/>
    <property type="match status" value="1"/>
</dbReference>
<evidence type="ECO:0000313" key="5">
    <source>
        <dbReference type="EMBL" id="RAK27993.1"/>
    </source>
</evidence>
<evidence type="ECO:0000259" key="4">
    <source>
        <dbReference type="Pfam" id="PF11611"/>
    </source>
</evidence>
<keyword evidence="3" id="KW-0472">Membrane</keyword>
<dbReference type="InterPro" id="IPR029050">
    <property type="entry name" value="Immunoprotect_excell_Ig-like"/>
</dbReference>
<evidence type="ECO:0000256" key="1">
    <source>
        <dbReference type="ARBA" id="ARBA00022729"/>
    </source>
</evidence>
<dbReference type="InterPro" id="IPR029051">
    <property type="entry name" value="DUF4352"/>
</dbReference>
<dbReference type="AlphaFoldDB" id="A0A327Z5E2"/>
<gene>
    <name evidence="5" type="ORF">B0I29_12189</name>
</gene>
<keyword evidence="1" id="KW-0732">Signal</keyword>
<keyword evidence="3" id="KW-0812">Transmembrane</keyword>
<feature type="compositionally biased region" description="Pro residues" evidence="2">
    <location>
        <begin position="1"/>
        <end position="12"/>
    </location>
</feature>
<proteinExistence type="predicted"/>
<evidence type="ECO:0000256" key="3">
    <source>
        <dbReference type="SAM" id="Phobius"/>
    </source>
</evidence>
<comment type="caution">
    <text evidence="5">The sequence shown here is derived from an EMBL/GenBank/DDBJ whole genome shotgun (WGS) entry which is preliminary data.</text>
</comment>
<feature type="region of interest" description="Disordered" evidence="2">
    <location>
        <begin position="1"/>
        <end position="28"/>
    </location>
</feature>
<dbReference type="OrthoDB" id="3430849at2"/>
<sequence>MTYQPPQYPPAQPVQGVPGQVQWGAPPPAPKKKRWPWIVAGVLLAGVLGCVGLFTLVLGGTAKVVGDAAGEMDANRKGENAVAGKVGTAATDGKFQFTVTKLKCGVDRVGPAEFGEKAQGEFCLLDVTVKNVGASAEVFSDMSQYAYDAAGGEYQVDSGAGTWANKDHSTFLESLNPGNTVKGKLVFDVPEGTKLTSVVLHESMYTAGIRVPLAG</sequence>
<dbReference type="Proteomes" id="UP000249341">
    <property type="component" value="Unassembled WGS sequence"/>
</dbReference>